<feature type="transmembrane region" description="Helical" evidence="1">
    <location>
        <begin position="33"/>
        <end position="52"/>
    </location>
</feature>
<accession>A0AAQ3M0X6</accession>
<sequence>MDHDCHAGKASTSWPQATSALLPRTPFLPDQHSAMLLFFVGMYCLVSAYALAAPSYTQAQVYVSSDRHADGRPHSYNHHGPSSMRMNLTFDDIDLTHESNRTMTSYKYLSFDQMNIVNTTSATANNFWDSGDGDCAVSYPNTLHGYRHQYPTPSVIRSNPKALASHNLSQTFDLLSFTIKPLRANHEWSSIVLSTFRLEGPKGPAVFVDGIYAGWGPSKGFLDPLHLAPNEFWPGWGEKINWIEIEAYDGDLTPWEFCLDNLELRFHNPDKGEHE</sequence>
<keyword evidence="1" id="KW-1133">Transmembrane helix</keyword>
<evidence type="ECO:0000313" key="2">
    <source>
        <dbReference type="EMBL" id="WPG99312.1"/>
    </source>
</evidence>
<dbReference type="AlphaFoldDB" id="A0AAQ3M0X6"/>
<evidence type="ECO:0000256" key="1">
    <source>
        <dbReference type="SAM" id="Phobius"/>
    </source>
</evidence>
<protein>
    <submittedName>
        <fullName evidence="2">Uncharacterized protein</fullName>
    </submittedName>
</protein>
<keyword evidence="1" id="KW-0812">Transmembrane</keyword>
<reference evidence="2 3" key="1">
    <citation type="submission" date="2023-11" db="EMBL/GenBank/DDBJ databases">
        <title>An acidophilic fungus is an integral part of prey digestion in a carnivorous sundew plant.</title>
        <authorList>
            <person name="Tsai I.J."/>
        </authorList>
    </citation>
    <scope>NUCLEOTIDE SEQUENCE [LARGE SCALE GENOMIC DNA]</scope>
    <source>
        <strain evidence="2">169a</strain>
    </source>
</reference>
<dbReference type="Proteomes" id="UP001303373">
    <property type="component" value="Chromosome 3"/>
</dbReference>
<keyword evidence="1" id="KW-0472">Membrane</keyword>
<organism evidence="2 3">
    <name type="scientific">Acrodontium crateriforme</name>
    <dbReference type="NCBI Taxonomy" id="150365"/>
    <lineage>
        <taxon>Eukaryota</taxon>
        <taxon>Fungi</taxon>
        <taxon>Dikarya</taxon>
        <taxon>Ascomycota</taxon>
        <taxon>Pezizomycotina</taxon>
        <taxon>Dothideomycetes</taxon>
        <taxon>Dothideomycetidae</taxon>
        <taxon>Mycosphaerellales</taxon>
        <taxon>Teratosphaeriaceae</taxon>
        <taxon>Acrodontium</taxon>
    </lineage>
</organism>
<proteinExistence type="predicted"/>
<dbReference type="EMBL" id="CP138582">
    <property type="protein sequence ID" value="WPG99312.1"/>
    <property type="molecule type" value="Genomic_DNA"/>
</dbReference>
<name>A0AAQ3M0X6_9PEZI</name>
<evidence type="ECO:0000313" key="3">
    <source>
        <dbReference type="Proteomes" id="UP001303373"/>
    </source>
</evidence>
<gene>
    <name evidence="2" type="ORF">R9X50_00212500</name>
</gene>
<keyword evidence="3" id="KW-1185">Reference proteome</keyword>